<evidence type="ECO:0000256" key="1">
    <source>
        <dbReference type="SAM" id="MobiDB-lite"/>
    </source>
</evidence>
<proteinExistence type="predicted"/>
<gene>
    <name evidence="2" type="ORF">FOYG_03943</name>
</gene>
<dbReference type="AlphaFoldDB" id="W9J367"/>
<feature type="region of interest" description="Disordered" evidence="1">
    <location>
        <begin position="1"/>
        <end position="154"/>
    </location>
</feature>
<accession>W9J367</accession>
<reference evidence="2 3" key="1">
    <citation type="submission" date="2011-06" db="EMBL/GenBank/DDBJ databases">
        <title>The Genome Sequence of Fusarium oxysporum FOSC 3-a.</title>
        <authorList>
            <consortium name="The Broad Institute Genome Sequencing Platform"/>
            <person name="Ma L.-J."/>
            <person name="Gale L.R."/>
            <person name="Schwartz D.C."/>
            <person name="Zhou S."/>
            <person name="Corby-Kistler H."/>
            <person name="Young S.K."/>
            <person name="Zeng Q."/>
            <person name="Gargeya S."/>
            <person name="Fitzgerald M."/>
            <person name="Haas B."/>
            <person name="Abouelleil A."/>
            <person name="Alvarado L."/>
            <person name="Arachchi H.M."/>
            <person name="Berlin A."/>
            <person name="Brown A."/>
            <person name="Chapman S.B."/>
            <person name="Chen Z."/>
            <person name="Dunbar C."/>
            <person name="Freedman E."/>
            <person name="Gearin G."/>
            <person name="Gellesch M."/>
            <person name="Goldberg J."/>
            <person name="Griggs A."/>
            <person name="Gujja S."/>
            <person name="Heiman D."/>
            <person name="Howarth C."/>
            <person name="Larson L."/>
            <person name="Lui A."/>
            <person name="MacDonald P.J.P."/>
            <person name="Mehta T."/>
            <person name="Montmayeur A."/>
            <person name="Murphy C."/>
            <person name="Neiman D."/>
            <person name="Pearson M."/>
            <person name="Priest M."/>
            <person name="Roberts A."/>
            <person name="Saif S."/>
            <person name="Shea T."/>
            <person name="Shenoy N."/>
            <person name="Sisk P."/>
            <person name="Stolte C."/>
            <person name="Sykes S."/>
            <person name="Wortman J."/>
            <person name="Nusbaum C."/>
            <person name="Birren B."/>
        </authorList>
    </citation>
    <scope>NUCLEOTIDE SEQUENCE [LARGE SCALE GENOMIC DNA]</scope>
    <source>
        <strain evidence="3">FOSC 3-a</strain>
    </source>
</reference>
<feature type="compositionally biased region" description="Polar residues" evidence="1">
    <location>
        <begin position="123"/>
        <end position="145"/>
    </location>
</feature>
<evidence type="ECO:0000313" key="3">
    <source>
        <dbReference type="Proteomes" id="UP000030753"/>
    </source>
</evidence>
<dbReference type="Proteomes" id="UP000030753">
    <property type="component" value="Unassembled WGS sequence"/>
</dbReference>
<organism evidence="2 3">
    <name type="scientific">Fusarium oxysporum NRRL 32931</name>
    <dbReference type="NCBI Taxonomy" id="660029"/>
    <lineage>
        <taxon>Eukaryota</taxon>
        <taxon>Fungi</taxon>
        <taxon>Dikarya</taxon>
        <taxon>Ascomycota</taxon>
        <taxon>Pezizomycotina</taxon>
        <taxon>Sordariomycetes</taxon>
        <taxon>Hypocreomycetidae</taxon>
        <taxon>Hypocreales</taxon>
        <taxon>Nectriaceae</taxon>
        <taxon>Fusarium</taxon>
        <taxon>Fusarium oxysporum species complex</taxon>
    </lineage>
</organism>
<sequence length="184" mass="19620">MASFSTSPPAAPDPFDLGIHTPANLNQGAHAALLQNSPATKQELSGSGPTTSKPATAASPPSHFPLPTFAQPTATISNTPARPEKVCGVLRRLTKEQRGHVRTVGAKAYRQRQREAQPELHQAHNSTYKRQGEDTASQEQPSVRTPSPAISGAPSCIIVAITPQVGYEAEEEAEYPKSGLPRKR</sequence>
<feature type="compositionally biased region" description="Basic and acidic residues" evidence="1">
    <location>
        <begin position="112"/>
        <end position="122"/>
    </location>
</feature>
<dbReference type="EMBL" id="JH717840">
    <property type="protein sequence ID" value="EWZ00031.1"/>
    <property type="molecule type" value="Genomic_DNA"/>
</dbReference>
<evidence type="ECO:0000313" key="2">
    <source>
        <dbReference type="EMBL" id="EWZ00031.1"/>
    </source>
</evidence>
<dbReference type="HOGENOM" id="CLU_1468204_0_0_1"/>
<dbReference type="OrthoDB" id="5099774at2759"/>
<name>W9J367_FUSOX</name>
<feature type="compositionally biased region" description="Polar residues" evidence="1">
    <location>
        <begin position="34"/>
        <end position="54"/>
    </location>
</feature>
<protein>
    <submittedName>
        <fullName evidence="2">Uncharacterized protein</fullName>
    </submittedName>
</protein>
<feature type="compositionally biased region" description="Polar residues" evidence="1">
    <location>
        <begin position="70"/>
        <end position="80"/>
    </location>
</feature>